<organism evidence="2 3">
    <name type="scientific">Pokkaliibacter plantistimulans</name>
    <dbReference type="NCBI Taxonomy" id="1635171"/>
    <lineage>
        <taxon>Bacteria</taxon>
        <taxon>Pseudomonadati</taxon>
        <taxon>Pseudomonadota</taxon>
        <taxon>Gammaproteobacteria</taxon>
        <taxon>Oceanospirillales</taxon>
        <taxon>Balneatrichaceae</taxon>
        <taxon>Pokkaliibacter</taxon>
    </lineage>
</organism>
<evidence type="ECO:0008006" key="4">
    <source>
        <dbReference type="Google" id="ProtNLM"/>
    </source>
</evidence>
<dbReference type="EMBL" id="LAPT01000151">
    <property type="protein sequence ID" value="PXF28730.1"/>
    <property type="molecule type" value="Genomic_DNA"/>
</dbReference>
<accession>A0ABX5LSZ9</accession>
<evidence type="ECO:0000313" key="3">
    <source>
        <dbReference type="Proteomes" id="UP000248090"/>
    </source>
</evidence>
<evidence type="ECO:0000256" key="1">
    <source>
        <dbReference type="SAM" id="MobiDB-lite"/>
    </source>
</evidence>
<dbReference type="Proteomes" id="UP000248090">
    <property type="component" value="Unassembled WGS sequence"/>
</dbReference>
<sequence length="63" mass="7201">RLLKNVLEAAEARKDPEGTRNKRKAEFSELNMHLTHFARPFGAVLKQVQPLVMSLFLTRHSAT</sequence>
<keyword evidence="3" id="KW-1185">Reference proteome</keyword>
<proteinExistence type="predicted"/>
<name>A0ABX5LSZ9_9GAMM</name>
<reference evidence="2 3" key="1">
    <citation type="submission" date="2015-03" db="EMBL/GenBank/DDBJ databases">
        <authorList>
            <person name="Krishnan R."/>
            <person name="Midha S."/>
            <person name="Patil P.B."/>
            <person name="Rameshkumar N."/>
        </authorList>
    </citation>
    <scope>NUCLEOTIDE SEQUENCE [LARGE SCALE GENOMIC DNA]</scope>
    <source>
        <strain evidence="2 3">L1E11</strain>
    </source>
</reference>
<feature type="region of interest" description="Disordered" evidence="1">
    <location>
        <begin position="1"/>
        <end position="22"/>
    </location>
</feature>
<feature type="non-terminal residue" evidence="2">
    <location>
        <position position="1"/>
    </location>
</feature>
<dbReference type="RefSeq" id="WP_207780478.1">
    <property type="nucleotide sequence ID" value="NZ_LAPT01000151.1"/>
</dbReference>
<feature type="compositionally biased region" description="Basic and acidic residues" evidence="1">
    <location>
        <begin position="10"/>
        <end position="22"/>
    </location>
</feature>
<comment type="caution">
    <text evidence="2">The sequence shown here is derived from an EMBL/GenBank/DDBJ whole genome shotgun (WGS) entry which is preliminary data.</text>
</comment>
<evidence type="ECO:0000313" key="2">
    <source>
        <dbReference type="EMBL" id="PXF28730.1"/>
    </source>
</evidence>
<protein>
    <recommendedName>
        <fullName evidence="4">Transposase</fullName>
    </recommendedName>
</protein>
<gene>
    <name evidence="2" type="ORF">WH50_24635</name>
</gene>